<proteinExistence type="predicted"/>
<sequence>MNDVYQTTITVDSKQKCEFFNMTLDGVVKTVLYELLERHAIHTDPSMEITQQQVSDKVLDAYGQPSTHTRITFIRNNFGYVAVETWLRYVGK</sequence>
<accession>A0A6C0DPI8</accession>
<protein>
    <submittedName>
        <fullName evidence="1">Uncharacterized protein</fullName>
    </submittedName>
</protein>
<evidence type="ECO:0000313" key="1">
    <source>
        <dbReference type="EMBL" id="QHT18537.1"/>
    </source>
</evidence>
<dbReference type="EMBL" id="MN739658">
    <property type="protein sequence ID" value="QHT18537.1"/>
    <property type="molecule type" value="Genomic_DNA"/>
</dbReference>
<dbReference type="AlphaFoldDB" id="A0A6C0DPI8"/>
<reference evidence="1" key="1">
    <citation type="journal article" date="2020" name="Nature">
        <title>Giant virus diversity and host interactions through global metagenomics.</title>
        <authorList>
            <person name="Schulz F."/>
            <person name="Roux S."/>
            <person name="Paez-Espino D."/>
            <person name="Jungbluth S."/>
            <person name="Walsh D.A."/>
            <person name="Denef V.J."/>
            <person name="McMahon K.D."/>
            <person name="Konstantinidis K.T."/>
            <person name="Eloe-Fadrosh E.A."/>
            <person name="Kyrpides N.C."/>
            <person name="Woyke T."/>
        </authorList>
    </citation>
    <scope>NUCLEOTIDE SEQUENCE</scope>
    <source>
        <strain evidence="1">GVMAG-M-3300023174-47</strain>
    </source>
</reference>
<name>A0A6C0DPI8_9ZZZZ</name>
<organism evidence="1">
    <name type="scientific">viral metagenome</name>
    <dbReference type="NCBI Taxonomy" id="1070528"/>
    <lineage>
        <taxon>unclassified sequences</taxon>
        <taxon>metagenomes</taxon>
        <taxon>organismal metagenomes</taxon>
    </lineage>
</organism>